<dbReference type="HOGENOM" id="CLU_1284182_0_0_1"/>
<accession>F9XRV7</accession>
<evidence type="ECO:0000313" key="3">
    <source>
        <dbReference type="Proteomes" id="UP000008062"/>
    </source>
</evidence>
<protein>
    <submittedName>
        <fullName evidence="2">Uncharacterized protein</fullName>
    </submittedName>
</protein>
<reference evidence="2 3" key="1">
    <citation type="journal article" date="2011" name="PLoS Genet.">
        <title>Finished genome of the fungal wheat pathogen Mycosphaerella graminicola reveals dispensome structure, chromosome plasticity, and stealth pathogenesis.</title>
        <authorList>
            <person name="Goodwin S.B."/>
            <person name="Ben M'barek S."/>
            <person name="Dhillon B."/>
            <person name="Wittenberg A.H.J."/>
            <person name="Crane C.F."/>
            <person name="Hane J.K."/>
            <person name="Foster A.J."/>
            <person name="Van der Lee T.A.J."/>
            <person name="Grimwood J."/>
            <person name="Aerts A."/>
            <person name="Antoniw J."/>
            <person name="Bailey A."/>
            <person name="Bluhm B."/>
            <person name="Bowler J."/>
            <person name="Bristow J."/>
            <person name="van der Burgt A."/>
            <person name="Canto-Canche B."/>
            <person name="Churchill A.C.L."/>
            <person name="Conde-Ferraez L."/>
            <person name="Cools H.J."/>
            <person name="Coutinho P.M."/>
            <person name="Csukai M."/>
            <person name="Dehal P."/>
            <person name="De Wit P."/>
            <person name="Donzelli B."/>
            <person name="van de Geest H.C."/>
            <person name="van Ham R.C.H.J."/>
            <person name="Hammond-Kosack K.E."/>
            <person name="Henrissat B."/>
            <person name="Kilian A."/>
            <person name="Kobayashi A.K."/>
            <person name="Koopmann E."/>
            <person name="Kourmpetis Y."/>
            <person name="Kuzniar A."/>
            <person name="Lindquist E."/>
            <person name="Lombard V."/>
            <person name="Maliepaard C."/>
            <person name="Martins N."/>
            <person name="Mehrabi R."/>
            <person name="Nap J.P.H."/>
            <person name="Ponomarenko A."/>
            <person name="Rudd J.J."/>
            <person name="Salamov A."/>
            <person name="Schmutz J."/>
            <person name="Schouten H.J."/>
            <person name="Shapiro H."/>
            <person name="Stergiopoulos I."/>
            <person name="Torriani S.F.F."/>
            <person name="Tu H."/>
            <person name="de Vries R.P."/>
            <person name="Waalwijk C."/>
            <person name="Ware S.B."/>
            <person name="Wiebenga A."/>
            <person name="Zwiers L.-H."/>
            <person name="Oliver R.P."/>
            <person name="Grigoriev I.V."/>
            <person name="Kema G.H.J."/>
        </authorList>
    </citation>
    <scope>NUCLEOTIDE SEQUENCE [LARGE SCALE GENOMIC DNA]</scope>
    <source>
        <strain evidence="3">CBS 115943 / IPO323</strain>
    </source>
</reference>
<keyword evidence="3" id="KW-1185">Reference proteome</keyword>
<dbReference type="AlphaFoldDB" id="F9XRV7"/>
<name>F9XRV7_ZYMTI</name>
<evidence type="ECO:0000256" key="1">
    <source>
        <dbReference type="SAM" id="MobiDB-lite"/>
    </source>
</evidence>
<feature type="compositionally biased region" description="Basic and acidic residues" evidence="1">
    <location>
        <begin position="67"/>
        <end position="81"/>
    </location>
</feature>
<organism evidence="2 3">
    <name type="scientific">Zymoseptoria tritici (strain CBS 115943 / IPO323)</name>
    <name type="common">Speckled leaf blotch fungus</name>
    <name type="synonym">Septoria tritici</name>
    <dbReference type="NCBI Taxonomy" id="336722"/>
    <lineage>
        <taxon>Eukaryota</taxon>
        <taxon>Fungi</taxon>
        <taxon>Dikarya</taxon>
        <taxon>Ascomycota</taxon>
        <taxon>Pezizomycotina</taxon>
        <taxon>Dothideomycetes</taxon>
        <taxon>Dothideomycetidae</taxon>
        <taxon>Mycosphaerellales</taxon>
        <taxon>Mycosphaerellaceae</taxon>
        <taxon>Zymoseptoria</taxon>
    </lineage>
</organism>
<dbReference type="KEGG" id="ztr:MYCGRDRAFT_97949"/>
<gene>
    <name evidence="2" type="ORF">MYCGRDRAFT_97949</name>
</gene>
<proteinExistence type="predicted"/>
<sequence length="215" mass="23621">MPRWVRAIRIHSLNAIRPADWLGQQHKYIQRTGGLLFGQAKISQHFKFFSSASVAYQDPLSPSTKPARKEMKPETEEKNDVGDGTMQRLARPDTYANDATITSVTIPLHSVKPLPPTFATGYVFHACDANHILAVVTSKATAKNSNIPIIIIIRGLSTQQVDSVHANTSTDRQIKNHSHIPQIEISPSPGVAGNGRCFGKEGRMQQFQGGEVEEG</sequence>
<dbReference type="Proteomes" id="UP000008062">
    <property type="component" value="Chromosome 19"/>
</dbReference>
<dbReference type="EMBL" id="CM001214">
    <property type="protein sequence ID" value="EGP81982.1"/>
    <property type="molecule type" value="Genomic_DNA"/>
</dbReference>
<dbReference type="InParanoid" id="F9XRV7"/>
<evidence type="ECO:0000313" key="2">
    <source>
        <dbReference type="EMBL" id="EGP81982.1"/>
    </source>
</evidence>
<dbReference type="GeneID" id="13399251"/>
<feature type="region of interest" description="Disordered" evidence="1">
    <location>
        <begin position="59"/>
        <end position="93"/>
    </location>
</feature>
<dbReference type="RefSeq" id="XP_003847006.1">
    <property type="nucleotide sequence ID" value="XM_003846958.1"/>
</dbReference>